<dbReference type="Proteomes" id="UP000663191">
    <property type="component" value="Chromosome"/>
</dbReference>
<dbReference type="Pfam" id="PF23954">
    <property type="entry name" value="DUF7283"/>
    <property type="match status" value="1"/>
</dbReference>
<dbReference type="KEGG" id="hlo:J0X27_16650"/>
<organism evidence="2 3">
    <name type="scientific">Natrinema longum</name>
    <dbReference type="NCBI Taxonomy" id="370324"/>
    <lineage>
        <taxon>Archaea</taxon>
        <taxon>Methanobacteriati</taxon>
        <taxon>Methanobacteriota</taxon>
        <taxon>Stenosarchaea group</taxon>
        <taxon>Halobacteria</taxon>
        <taxon>Halobacteriales</taxon>
        <taxon>Natrialbaceae</taxon>
        <taxon>Natrinema</taxon>
    </lineage>
</organism>
<gene>
    <name evidence="2" type="ORF">J0X27_16650</name>
</gene>
<proteinExistence type="predicted"/>
<dbReference type="RefSeq" id="WP_207270263.1">
    <property type="nucleotide sequence ID" value="NZ_CP071463.1"/>
</dbReference>
<dbReference type="EMBL" id="CP071463">
    <property type="protein sequence ID" value="QSW85053.1"/>
    <property type="molecule type" value="Genomic_DNA"/>
</dbReference>
<dbReference type="AlphaFoldDB" id="A0A8A2U8Y3"/>
<dbReference type="OrthoDB" id="157493at2157"/>
<protein>
    <submittedName>
        <fullName evidence="2">Uncharacterized protein</fullName>
    </submittedName>
</protein>
<keyword evidence="1" id="KW-1133">Transmembrane helix</keyword>
<evidence type="ECO:0000256" key="1">
    <source>
        <dbReference type="SAM" id="Phobius"/>
    </source>
</evidence>
<feature type="transmembrane region" description="Helical" evidence="1">
    <location>
        <begin position="12"/>
        <end position="30"/>
    </location>
</feature>
<keyword evidence="3" id="KW-1185">Reference proteome</keyword>
<evidence type="ECO:0000313" key="3">
    <source>
        <dbReference type="Proteomes" id="UP000663191"/>
    </source>
</evidence>
<accession>A0A8A2U8Y3</accession>
<evidence type="ECO:0000313" key="2">
    <source>
        <dbReference type="EMBL" id="QSW85053.1"/>
    </source>
</evidence>
<sequence length="356" mass="38464">MDFEAPVDGWYVHVAMVIASITFAGIALGIPSMPPPDAQRGANTIEGVTGSEYAASASYEHDAAVVTIDHETITMENEYGSSHARFAYGTVVPVNGYDRLENVTHGRSFEDEFGAELEDPHTDATGEFFALVEAADVENTGTELAANGEIVTRRVAVEEDSTVGIEAKATNNDALAQDLADEDDDLDEEDIEIPGTVRVRVDGTADSDTNVQVDGTELTETIDVDDSEGWFKATVTGFTCNRGGFWCDDTPDIDAIDYDFAPFPGLEEGDTETVTLVDGDLDAVTDSDEDEVTIWTGTYDLEITVVGADFEDCHGTIDEAGEWTEICGPSLTSEEFDDPHWHENRGGVRYVTLVTV</sequence>
<name>A0A8A2U8Y3_9EURY</name>
<dbReference type="InterPro" id="IPR055707">
    <property type="entry name" value="DUF7283"/>
</dbReference>
<keyword evidence="1" id="KW-0472">Membrane</keyword>
<keyword evidence="1" id="KW-0812">Transmembrane</keyword>
<reference evidence="2 3" key="1">
    <citation type="journal article" date="2006" name="Int. J. Syst. Evol. Microbiol.">
        <title>Haloterrigena longa sp. nov. and Haloterrigena limicola sp. nov., extremely halophilic archaea isolated from a salt lake.</title>
        <authorList>
            <person name="Cui H.L."/>
            <person name="Tohty D."/>
            <person name="Zhou P.J."/>
            <person name="Liu S.J."/>
        </authorList>
    </citation>
    <scope>NUCLEOTIDE SEQUENCE [LARGE SCALE GENOMIC DNA]</scope>
    <source>
        <strain evidence="2 3">ABH32</strain>
    </source>
</reference>
<dbReference type="GeneID" id="63185408"/>